<organism evidence="1 2">
    <name type="scientific">Syntrophorhabdus aromaticivorans</name>
    <dbReference type="NCBI Taxonomy" id="328301"/>
    <lineage>
        <taxon>Bacteria</taxon>
        <taxon>Pseudomonadati</taxon>
        <taxon>Thermodesulfobacteriota</taxon>
        <taxon>Syntrophorhabdia</taxon>
        <taxon>Syntrophorhabdales</taxon>
        <taxon>Syntrophorhabdaceae</taxon>
        <taxon>Syntrophorhabdus</taxon>
    </lineage>
</organism>
<gene>
    <name evidence="1" type="ORF">GXY80_03675</name>
</gene>
<proteinExistence type="predicted"/>
<dbReference type="Pfam" id="PF09411">
    <property type="entry name" value="PagL"/>
    <property type="match status" value="1"/>
</dbReference>
<evidence type="ECO:0000313" key="2">
    <source>
        <dbReference type="Proteomes" id="UP000777265"/>
    </source>
</evidence>
<accession>A0A971M2E9</accession>
<dbReference type="GO" id="GO:0016787">
    <property type="term" value="F:hydrolase activity"/>
    <property type="evidence" value="ECO:0007669"/>
    <property type="project" value="UniProtKB-KW"/>
</dbReference>
<reference evidence="1" key="1">
    <citation type="journal article" date="2020" name="Biotechnol. Biofuels">
        <title>New insights from the biogas microbiome by comprehensive genome-resolved metagenomics of nearly 1600 species originating from multiple anaerobic digesters.</title>
        <authorList>
            <person name="Campanaro S."/>
            <person name="Treu L."/>
            <person name="Rodriguez-R L.M."/>
            <person name="Kovalovszki A."/>
            <person name="Ziels R.M."/>
            <person name="Maus I."/>
            <person name="Zhu X."/>
            <person name="Kougias P.G."/>
            <person name="Basile A."/>
            <person name="Luo G."/>
            <person name="Schluter A."/>
            <person name="Konstantinidis K.T."/>
            <person name="Angelidaki I."/>
        </authorList>
    </citation>
    <scope>NUCLEOTIDE SEQUENCE</scope>
    <source>
        <strain evidence="1">AS06rmzACSIP_7</strain>
    </source>
</reference>
<dbReference type="EMBL" id="JAAYEE010000067">
    <property type="protein sequence ID" value="NLW34570.1"/>
    <property type="molecule type" value="Genomic_DNA"/>
</dbReference>
<dbReference type="InterPro" id="IPR018550">
    <property type="entry name" value="Lipid-A_deacylase-rel"/>
</dbReference>
<name>A0A971M2E9_9BACT</name>
<dbReference type="AlphaFoldDB" id="A0A971M2E9"/>
<protein>
    <submittedName>
        <fullName evidence="1">Acyloxyacyl hydrolase</fullName>
    </submittedName>
</protein>
<sequence length="176" mass="19496">MMKTLLECLVFIVIALFPVAAFAQDRGSLALGYGFAVLSEPGTIGRVEEGHYDFVQFSCLFERPLTEKLGFLIEPFAAYVNRPSTGVDAGILLSARYHLRGRHRNGLFLTLGGGSAYTTVGFKEQGTHWVLILQAGIGFKWEEFFIENRLRHYSNGGTAQPNRSINSTIIVVGMDF</sequence>
<reference evidence="1" key="2">
    <citation type="submission" date="2020-01" db="EMBL/GenBank/DDBJ databases">
        <authorList>
            <person name="Campanaro S."/>
        </authorList>
    </citation>
    <scope>NUCLEOTIDE SEQUENCE</scope>
    <source>
        <strain evidence="1">AS06rmzACSIP_7</strain>
    </source>
</reference>
<dbReference type="Proteomes" id="UP000777265">
    <property type="component" value="Unassembled WGS sequence"/>
</dbReference>
<evidence type="ECO:0000313" key="1">
    <source>
        <dbReference type="EMBL" id="NLW34570.1"/>
    </source>
</evidence>
<comment type="caution">
    <text evidence="1">The sequence shown here is derived from an EMBL/GenBank/DDBJ whole genome shotgun (WGS) entry which is preliminary data.</text>
</comment>
<dbReference type="Gene3D" id="2.40.160.20">
    <property type="match status" value="1"/>
</dbReference>
<keyword evidence="1" id="KW-0378">Hydrolase</keyword>